<feature type="transmembrane region" description="Helical" evidence="10">
    <location>
        <begin position="282"/>
        <end position="302"/>
    </location>
</feature>
<dbReference type="EMBL" id="QDEB01079574">
    <property type="protein sequence ID" value="RZC34478.1"/>
    <property type="molecule type" value="Genomic_DNA"/>
</dbReference>
<keyword evidence="6 10" id="KW-1133">Transmembrane helix</keyword>
<dbReference type="GO" id="GO:0004984">
    <property type="term" value="F:olfactory receptor activity"/>
    <property type="evidence" value="ECO:0007669"/>
    <property type="project" value="InterPro"/>
</dbReference>
<sequence>MKKNEWESVIRINILALKSVGLWPKFNEENRINLYTLYRVICVYFFLDGSVFFQILYVFLVPSDLDGLTKLMFSLLTKALVCVKVYFLMQNLKNVQRLVTALNDDLFQLRNSDQWKMMGPALFVRKMTFVGFWSLAGTTSTLWSVLPLLDKSFKEFRLPFPAWYPYDTKKNPLYEISYIHQVIGLGIAAVVDANLDTLISSLMLITGGQCDILCDNLRNTKPENFAQELLMSIQHHKLILSFAENSNRFFSMIVLGQFFTASVNIAMAMFRLSMVAPLSSEGYSLLFYVSAITIQLFAYCWFGNEVEIKPLTTQL</sequence>
<dbReference type="OrthoDB" id="6811012at2759"/>
<organism evidence="11 12">
    <name type="scientific">Asbolus verrucosus</name>
    <name type="common">Desert ironclad beetle</name>
    <dbReference type="NCBI Taxonomy" id="1661398"/>
    <lineage>
        <taxon>Eukaryota</taxon>
        <taxon>Metazoa</taxon>
        <taxon>Ecdysozoa</taxon>
        <taxon>Arthropoda</taxon>
        <taxon>Hexapoda</taxon>
        <taxon>Insecta</taxon>
        <taxon>Pterygota</taxon>
        <taxon>Neoptera</taxon>
        <taxon>Endopterygota</taxon>
        <taxon>Coleoptera</taxon>
        <taxon>Polyphaga</taxon>
        <taxon>Cucujiformia</taxon>
        <taxon>Tenebrionidae</taxon>
        <taxon>Pimeliinae</taxon>
        <taxon>Asbolus</taxon>
    </lineage>
</organism>
<evidence type="ECO:0000256" key="10">
    <source>
        <dbReference type="SAM" id="Phobius"/>
    </source>
</evidence>
<dbReference type="GO" id="GO:0005886">
    <property type="term" value="C:plasma membrane"/>
    <property type="evidence" value="ECO:0007669"/>
    <property type="project" value="UniProtKB-SubCell"/>
</dbReference>
<protein>
    <submittedName>
        <fullName evidence="11">7tm 6 domain containing protein</fullName>
    </submittedName>
</protein>
<evidence type="ECO:0000256" key="4">
    <source>
        <dbReference type="ARBA" id="ARBA00022692"/>
    </source>
</evidence>
<keyword evidence="7 10" id="KW-0472">Membrane</keyword>
<dbReference type="Proteomes" id="UP000292052">
    <property type="component" value="Unassembled WGS sequence"/>
</dbReference>
<evidence type="ECO:0000256" key="2">
    <source>
        <dbReference type="ARBA" id="ARBA00022475"/>
    </source>
</evidence>
<dbReference type="PANTHER" id="PTHR21137">
    <property type="entry name" value="ODORANT RECEPTOR"/>
    <property type="match status" value="1"/>
</dbReference>
<evidence type="ECO:0000256" key="8">
    <source>
        <dbReference type="ARBA" id="ARBA00023170"/>
    </source>
</evidence>
<evidence type="ECO:0000256" key="7">
    <source>
        <dbReference type="ARBA" id="ARBA00023136"/>
    </source>
</evidence>
<comment type="caution">
    <text evidence="11">The sequence shown here is derived from an EMBL/GenBank/DDBJ whole genome shotgun (WGS) entry which is preliminary data.</text>
</comment>
<reference evidence="11 12" key="1">
    <citation type="submission" date="2017-03" db="EMBL/GenBank/DDBJ databases">
        <title>Genome of the blue death feigning beetle - Asbolus verrucosus.</title>
        <authorList>
            <person name="Rider S.D."/>
        </authorList>
    </citation>
    <scope>NUCLEOTIDE SEQUENCE [LARGE SCALE GENOMIC DNA]</scope>
    <source>
        <strain evidence="11">Butters</strain>
        <tissue evidence="11">Head and leg muscle</tissue>
    </source>
</reference>
<comment type="subcellular location">
    <subcellularLocation>
        <location evidence="1">Cell membrane</location>
        <topology evidence="1">Multi-pass membrane protein</topology>
    </subcellularLocation>
</comment>
<evidence type="ECO:0000313" key="12">
    <source>
        <dbReference type="Proteomes" id="UP000292052"/>
    </source>
</evidence>
<dbReference type="InterPro" id="IPR004117">
    <property type="entry name" value="7tm6_olfct_rcpt"/>
</dbReference>
<evidence type="ECO:0000313" key="11">
    <source>
        <dbReference type="EMBL" id="RZC34478.1"/>
    </source>
</evidence>
<evidence type="ECO:0000256" key="9">
    <source>
        <dbReference type="ARBA" id="ARBA00023224"/>
    </source>
</evidence>
<keyword evidence="4 10" id="KW-0812">Transmembrane</keyword>
<keyword evidence="3" id="KW-0716">Sensory transduction</keyword>
<keyword evidence="5" id="KW-0552">Olfaction</keyword>
<evidence type="ECO:0000256" key="3">
    <source>
        <dbReference type="ARBA" id="ARBA00022606"/>
    </source>
</evidence>
<proteinExistence type="predicted"/>
<feature type="transmembrane region" description="Helical" evidence="10">
    <location>
        <begin position="37"/>
        <end position="59"/>
    </location>
</feature>
<evidence type="ECO:0000256" key="6">
    <source>
        <dbReference type="ARBA" id="ARBA00022989"/>
    </source>
</evidence>
<dbReference type="Pfam" id="PF02949">
    <property type="entry name" value="7tm_6"/>
    <property type="match status" value="1"/>
</dbReference>
<name>A0A482VQ01_ASBVE</name>
<dbReference type="GO" id="GO:0005549">
    <property type="term" value="F:odorant binding"/>
    <property type="evidence" value="ECO:0007669"/>
    <property type="project" value="InterPro"/>
</dbReference>
<keyword evidence="12" id="KW-1185">Reference proteome</keyword>
<dbReference type="GO" id="GO:0007165">
    <property type="term" value="P:signal transduction"/>
    <property type="evidence" value="ECO:0007669"/>
    <property type="project" value="UniProtKB-KW"/>
</dbReference>
<dbReference type="AlphaFoldDB" id="A0A482VQ01"/>
<keyword evidence="2" id="KW-1003">Cell membrane</keyword>
<feature type="transmembrane region" description="Helical" evidence="10">
    <location>
        <begin position="249"/>
        <end position="270"/>
    </location>
</feature>
<accession>A0A482VQ01</accession>
<evidence type="ECO:0000256" key="1">
    <source>
        <dbReference type="ARBA" id="ARBA00004651"/>
    </source>
</evidence>
<dbReference type="PANTHER" id="PTHR21137:SF35">
    <property type="entry name" value="ODORANT RECEPTOR 19A-RELATED"/>
    <property type="match status" value="1"/>
</dbReference>
<keyword evidence="8" id="KW-0675">Receptor</keyword>
<gene>
    <name evidence="11" type="ORF">BDFB_013419</name>
</gene>
<feature type="transmembrane region" description="Helical" evidence="10">
    <location>
        <begin position="127"/>
        <end position="149"/>
    </location>
</feature>
<evidence type="ECO:0000256" key="5">
    <source>
        <dbReference type="ARBA" id="ARBA00022725"/>
    </source>
</evidence>
<keyword evidence="9" id="KW-0807">Transducer</keyword>